<dbReference type="EMBL" id="AXCN02001284">
    <property type="status" value="NOT_ANNOTATED_CDS"/>
    <property type="molecule type" value="Genomic_DNA"/>
</dbReference>
<dbReference type="EnsemblMetazoa" id="AFAF004268-RA">
    <property type="protein sequence ID" value="AFAF004268-PA"/>
    <property type="gene ID" value="AFAF004268"/>
</dbReference>
<evidence type="ECO:0000256" key="1">
    <source>
        <dbReference type="SAM" id="Phobius"/>
    </source>
</evidence>
<dbReference type="VEuPathDB" id="VectorBase:AFAF004268"/>
<keyword evidence="1" id="KW-1133">Transmembrane helix</keyword>
<reference evidence="3" key="1">
    <citation type="submission" date="2014-01" db="EMBL/GenBank/DDBJ databases">
        <title>The Genome Sequence of Anopheles farauti FAR1 (V2).</title>
        <authorList>
            <consortium name="The Broad Institute Genomics Platform"/>
            <person name="Neafsey D.E."/>
            <person name="Besansky N."/>
            <person name="Howell P."/>
            <person name="Walton C."/>
            <person name="Young S.K."/>
            <person name="Zeng Q."/>
            <person name="Gargeya S."/>
            <person name="Fitzgerald M."/>
            <person name="Haas B."/>
            <person name="Abouelleil A."/>
            <person name="Allen A.W."/>
            <person name="Alvarado L."/>
            <person name="Arachchi H.M."/>
            <person name="Berlin A.M."/>
            <person name="Chapman S.B."/>
            <person name="Gainer-Dewar J."/>
            <person name="Goldberg J."/>
            <person name="Griggs A."/>
            <person name="Gujja S."/>
            <person name="Hansen M."/>
            <person name="Howarth C."/>
            <person name="Imamovic A."/>
            <person name="Ireland A."/>
            <person name="Larimer J."/>
            <person name="McCowan C."/>
            <person name="Murphy C."/>
            <person name="Pearson M."/>
            <person name="Poon T.W."/>
            <person name="Priest M."/>
            <person name="Roberts A."/>
            <person name="Saif S."/>
            <person name="Shea T."/>
            <person name="Sisk P."/>
            <person name="Sykes S."/>
            <person name="Wortman J."/>
            <person name="Nusbaum C."/>
            <person name="Birren B."/>
        </authorList>
    </citation>
    <scope>NUCLEOTIDE SEQUENCE [LARGE SCALE GENOMIC DNA]</scope>
    <source>
        <strain evidence="3">FAR1</strain>
    </source>
</reference>
<feature type="transmembrane region" description="Helical" evidence="1">
    <location>
        <begin position="200"/>
        <end position="221"/>
    </location>
</feature>
<evidence type="ECO:0000313" key="3">
    <source>
        <dbReference type="Proteomes" id="UP000075886"/>
    </source>
</evidence>
<name>A0A182Q6X6_9DIPT</name>
<sequence>MAEMVLLQLRALRSWLVQGDRTMRDTLNSIFWLSCLFGLVFVQFRRMLQGLFRLGRIKRSQYGRLVQHLWSICFHTSATIFLLLYQLLLIRPEVMRESGKYFPQYHNAIFATACDPAKFELVTIVLVAFQVCSTFGSLAGCDYSVAFSSTLHGVLLLCGFGMRLENYSILLNLYIALYCVFREGLLMYASQMDQTSQRKLIFVVVLKCCTWSYLFLYLLSFEFLIPTLYARRQLFPLKLCFWLWYCSCVWNSPLLKLLYHKIYHTHPNDCEGGESAARCILSTDWQTFRYMRTLQQAYLELKKHESRGRPRVSLTSESPARTAFQTIKCMVAMKRKAKRLREGKEQRLLQAKQQ</sequence>
<feature type="transmembrane region" description="Helical" evidence="1">
    <location>
        <begin position="29"/>
        <end position="48"/>
    </location>
</feature>
<keyword evidence="1" id="KW-0812">Transmembrane</keyword>
<feature type="transmembrane region" description="Helical" evidence="1">
    <location>
        <begin position="168"/>
        <end position="188"/>
    </location>
</feature>
<organism evidence="2 3">
    <name type="scientific">Anopheles farauti</name>
    <dbReference type="NCBI Taxonomy" id="69004"/>
    <lineage>
        <taxon>Eukaryota</taxon>
        <taxon>Metazoa</taxon>
        <taxon>Ecdysozoa</taxon>
        <taxon>Arthropoda</taxon>
        <taxon>Hexapoda</taxon>
        <taxon>Insecta</taxon>
        <taxon>Pterygota</taxon>
        <taxon>Neoptera</taxon>
        <taxon>Endopterygota</taxon>
        <taxon>Diptera</taxon>
        <taxon>Nematocera</taxon>
        <taxon>Culicoidea</taxon>
        <taxon>Culicidae</taxon>
        <taxon>Anophelinae</taxon>
        <taxon>Anopheles</taxon>
    </lineage>
</organism>
<dbReference type="STRING" id="69004.A0A182Q6X6"/>
<accession>A0A182Q6X6</accession>
<dbReference type="AlphaFoldDB" id="A0A182Q6X6"/>
<dbReference type="Proteomes" id="UP000075886">
    <property type="component" value="Unassembled WGS sequence"/>
</dbReference>
<proteinExistence type="predicted"/>
<protein>
    <recommendedName>
        <fullName evidence="4">TLC domain-containing protein</fullName>
    </recommendedName>
</protein>
<keyword evidence="1" id="KW-0472">Membrane</keyword>
<feature type="transmembrane region" description="Helical" evidence="1">
    <location>
        <begin position="69"/>
        <end position="88"/>
    </location>
</feature>
<evidence type="ECO:0008006" key="4">
    <source>
        <dbReference type="Google" id="ProtNLM"/>
    </source>
</evidence>
<keyword evidence="3" id="KW-1185">Reference proteome</keyword>
<evidence type="ECO:0000313" key="2">
    <source>
        <dbReference type="EnsemblMetazoa" id="AFAF004268-PA"/>
    </source>
</evidence>
<reference evidence="2" key="2">
    <citation type="submission" date="2020-05" db="UniProtKB">
        <authorList>
            <consortium name="EnsemblMetazoa"/>
        </authorList>
    </citation>
    <scope>IDENTIFICATION</scope>
    <source>
        <strain evidence="2">FAR1</strain>
    </source>
</reference>